<dbReference type="Proteomes" id="UP001163046">
    <property type="component" value="Unassembled WGS sequence"/>
</dbReference>
<evidence type="ECO:0000256" key="9">
    <source>
        <dbReference type="SAM" id="SignalP"/>
    </source>
</evidence>
<dbReference type="InterPro" id="IPR000276">
    <property type="entry name" value="GPCR_Rhodpsn"/>
</dbReference>
<dbReference type="InterPro" id="IPR017452">
    <property type="entry name" value="GPCR_Rhodpsn_7TM"/>
</dbReference>
<dbReference type="PROSITE" id="PS50262">
    <property type="entry name" value="G_PROTEIN_RECEP_F1_2"/>
    <property type="match status" value="1"/>
</dbReference>
<feature type="signal peptide" evidence="9">
    <location>
        <begin position="1"/>
        <end position="23"/>
    </location>
</feature>
<keyword evidence="4" id="KW-0297">G-protein coupled receptor</keyword>
<feature type="transmembrane region" description="Helical" evidence="8">
    <location>
        <begin position="98"/>
        <end position="124"/>
    </location>
</feature>
<proteinExistence type="predicted"/>
<comment type="caution">
    <text evidence="11">The sequence shown here is derived from an EMBL/GenBank/DDBJ whole genome shotgun (WGS) entry which is preliminary data.</text>
</comment>
<evidence type="ECO:0000256" key="4">
    <source>
        <dbReference type="ARBA" id="ARBA00023040"/>
    </source>
</evidence>
<dbReference type="Pfam" id="PF00001">
    <property type="entry name" value="7tm_1"/>
    <property type="match status" value="1"/>
</dbReference>
<dbReference type="CDD" id="cd00637">
    <property type="entry name" value="7tm_classA_rhodopsin-like"/>
    <property type="match status" value="1"/>
</dbReference>
<feature type="transmembrane region" description="Helical" evidence="8">
    <location>
        <begin position="47"/>
        <end position="67"/>
    </location>
</feature>
<dbReference type="GO" id="GO:0005886">
    <property type="term" value="C:plasma membrane"/>
    <property type="evidence" value="ECO:0007669"/>
    <property type="project" value="TreeGrafter"/>
</dbReference>
<evidence type="ECO:0000256" key="6">
    <source>
        <dbReference type="ARBA" id="ARBA00023170"/>
    </source>
</evidence>
<dbReference type="AlphaFoldDB" id="A0A9X0D9N5"/>
<dbReference type="PANTHER" id="PTHR45695:SF9">
    <property type="entry name" value="LEUCOKININ RECEPTOR"/>
    <property type="match status" value="1"/>
</dbReference>
<comment type="subcellular location">
    <subcellularLocation>
        <location evidence="1">Membrane</location>
        <topology evidence="1">Multi-pass membrane protein</topology>
    </subcellularLocation>
</comment>
<keyword evidence="6" id="KW-0675">Receptor</keyword>
<evidence type="ECO:0000256" key="7">
    <source>
        <dbReference type="ARBA" id="ARBA00023224"/>
    </source>
</evidence>
<dbReference type="Gene3D" id="1.20.1070.10">
    <property type="entry name" value="Rhodopsin 7-helix transmembrane proteins"/>
    <property type="match status" value="1"/>
</dbReference>
<keyword evidence="2 8" id="KW-0812">Transmembrane</keyword>
<dbReference type="OrthoDB" id="5966012at2759"/>
<keyword evidence="7" id="KW-0807">Transducer</keyword>
<sequence length="186" mass="21562">MCYVVAVIWIMAVLSSLPGFIFSEYDEQLGRCLDPWTLEKAGLMKWLFAMALVTSLCFSGCLFYCYFQILKGIFINRTVCAAETASSRKSNMHDKRKLALISLTVTVAYHVCYLPFLVFELYIAFQSYQTILDNYEVLYKVYRVVGFIMYVNSSLNPFFYGFQSSITERTSRDFSLEDQLQRQISL</sequence>
<evidence type="ECO:0000256" key="3">
    <source>
        <dbReference type="ARBA" id="ARBA00022989"/>
    </source>
</evidence>
<evidence type="ECO:0000256" key="1">
    <source>
        <dbReference type="ARBA" id="ARBA00004141"/>
    </source>
</evidence>
<gene>
    <name evidence="11" type="ORF">OS493_012138</name>
</gene>
<accession>A0A9X0D9N5</accession>
<feature type="transmembrane region" description="Helical" evidence="8">
    <location>
        <begin position="144"/>
        <end position="162"/>
    </location>
</feature>
<feature type="domain" description="G-protein coupled receptors family 1 profile" evidence="10">
    <location>
        <begin position="1"/>
        <end position="160"/>
    </location>
</feature>
<evidence type="ECO:0000256" key="8">
    <source>
        <dbReference type="SAM" id="Phobius"/>
    </source>
</evidence>
<dbReference type="GO" id="GO:0004930">
    <property type="term" value="F:G protein-coupled receptor activity"/>
    <property type="evidence" value="ECO:0007669"/>
    <property type="project" value="UniProtKB-KW"/>
</dbReference>
<evidence type="ECO:0000313" key="12">
    <source>
        <dbReference type="Proteomes" id="UP001163046"/>
    </source>
</evidence>
<evidence type="ECO:0000313" key="11">
    <source>
        <dbReference type="EMBL" id="KAJ7392472.1"/>
    </source>
</evidence>
<dbReference type="PANTHER" id="PTHR45695">
    <property type="entry name" value="LEUCOKININ RECEPTOR-RELATED"/>
    <property type="match status" value="1"/>
</dbReference>
<evidence type="ECO:0000256" key="5">
    <source>
        <dbReference type="ARBA" id="ARBA00023136"/>
    </source>
</evidence>
<keyword evidence="9" id="KW-0732">Signal</keyword>
<organism evidence="11 12">
    <name type="scientific">Desmophyllum pertusum</name>
    <dbReference type="NCBI Taxonomy" id="174260"/>
    <lineage>
        <taxon>Eukaryota</taxon>
        <taxon>Metazoa</taxon>
        <taxon>Cnidaria</taxon>
        <taxon>Anthozoa</taxon>
        <taxon>Hexacorallia</taxon>
        <taxon>Scleractinia</taxon>
        <taxon>Caryophylliina</taxon>
        <taxon>Caryophylliidae</taxon>
        <taxon>Desmophyllum</taxon>
    </lineage>
</organism>
<dbReference type="EMBL" id="MU825401">
    <property type="protein sequence ID" value="KAJ7392472.1"/>
    <property type="molecule type" value="Genomic_DNA"/>
</dbReference>
<dbReference type="SUPFAM" id="SSF81321">
    <property type="entry name" value="Family A G protein-coupled receptor-like"/>
    <property type="match status" value="1"/>
</dbReference>
<protein>
    <recommendedName>
        <fullName evidence="10">G-protein coupled receptors family 1 profile domain-containing protein</fullName>
    </recommendedName>
</protein>
<evidence type="ECO:0000256" key="2">
    <source>
        <dbReference type="ARBA" id="ARBA00022692"/>
    </source>
</evidence>
<name>A0A9X0D9N5_9CNID</name>
<evidence type="ECO:0000259" key="10">
    <source>
        <dbReference type="PROSITE" id="PS50262"/>
    </source>
</evidence>
<keyword evidence="5 8" id="KW-0472">Membrane</keyword>
<feature type="chain" id="PRO_5040879177" description="G-protein coupled receptors family 1 profile domain-containing protein" evidence="9">
    <location>
        <begin position="24"/>
        <end position="186"/>
    </location>
</feature>
<keyword evidence="12" id="KW-1185">Reference proteome</keyword>
<reference evidence="11" key="1">
    <citation type="submission" date="2023-01" db="EMBL/GenBank/DDBJ databases">
        <title>Genome assembly of the deep-sea coral Lophelia pertusa.</title>
        <authorList>
            <person name="Herrera S."/>
            <person name="Cordes E."/>
        </authorList>
    </citation>
    <scope>NUCLEOTIDE SEQUENCE</scope>
    <source>
        <strain evidence="11">USNM1676648</strain>
        <tissue evidence="11">Polyp</tissue>
    </source>
</reference>
<keyword evidence="3 8" id="KW-1133">Transmembrane helix</keyword>